<dbReference type="RefSeq" id="WP_207451251.1">
    <property type="nucleotide sequence ID" value="NZ_CP061092.1"/>
</dbReference>
<dbReference type="Proteomes" id="UP001518990">
    <property type="component" value="Unassembled WGS sequence"/>
</dbReference>
<feature type="chain" id="PRO_5046228177" evidence="1">
    <location>
        <begin position="23"/>
        <end position="103"/>
    </location>
</feature>
<organism evidence="2 3">
    <name type="scientific">Roseomonas marmotae</name>
    <dbReference type="NCBI Taxonomy" id="2768161"/>
    <lineage>
        <taxon>Bacteria</taxon>
        <taxon>Pseudomonadati</taxon>
        <taxon>Pseudomonadota</taxon>
        <taxon>Alphaproteobacteria</taxon>
        <taxon>Acetobacterales</taxon>
        <taxon>Roseomonadaceae</taxon>
        <taxon>Roseomonas</taxon>
    </lineage>
</organism>
<protein>
    <submittedName>
        <fullName evidence="2">Uncharacterized protein</fullName>
    </submittedName>
</protein>
<comment type="caution">
    <text evidence="2">The sequence shown here is derived from an EMBL/GenBank/DDBJ whole genome shotgun (WGS) entry which is preliminary data.</text>
</comment>
<feature type="signal peptide" evidence="1">
    <location>
        <begin position="1"/>
        <end position="22"/>
    </location>
</feature>
<keyword evidence="1" id="KW-0732">Signal</keyword>
<gene>
    <name evidence="2" type="ORF">IAI60_21825</name>
</gene>
<evidence type="ECO:0000313" key="3">
    <source>
        <dbReference type="Proteomes" id="UP001518990"/>
    </source>
</evidence>
<evidence type="ECO:0000313" key="2">
    <source>
        <dbReference type="EMBL" id="MBO1077239.1"/>
    </source>
</evidence>
<reference evidence="2 3" key="1">
    <citation type="submission" date="2020-09" db="EMBL/GenBank/DDBJ databases">
        <title>Roseomonas.</title>
        <authorList>
            <person name="Zhu W."/>
        </authorList>
    </citation>
    <scope>NUCLEOTIDE SEQUENCE [LARGE SCALE GENOMIC DNA]</scope>
    <source>
        <strain evidence="2 3">1311</strain>
    </source>
</reference>
<dbReference type="EMBL" id="JACTNF010000054">
    <property type="protein sequence ID" value="MBO1077239.1"/>
    <property type="molecule type" value="Genomic_DNA"/>
</dbReference>
<proteinExistence type="predicted"/>
<sequence length="103" mass="10335">MSRFLTAAAAALISLSAASAFATPLTVLSQGETFAVQYDPSDTGSIVGGGAVRVMGQGESQQITHVEARFAHRMAGIPVFTGGSEGGIAYLPAGASSSVMASR</sequence>
<keyword evidence="3" id="KW-1185">Reference proteome</keyword>
<accession>A0ABS3KIF6</accession>
<evidence type="ECO:0000256" key="1">
    <source>
        <dbReference type="SAM" id="SignalP"/>
    </source>
</evidence>
<name>A0ABS3KIF6_9PROT</name>